<protein>
    <submittedName>
        <fullName evidence="2">Ornithine cyclodeaminase</fullName>
    </submittedName>
</protein>
<dbReference type="AlphaFoldDB" id="A0A4R6R704"/>
<dbReference type="GO" id="GO:0016491">
    <property type="term" value="F:oxidoreductase activity"/>
    <property type="evidence" value="ECO:0007669"/>
    <property type="project" value="UniProtKB-ARBA"/>
</dbReference>
<comment type="caution">
    <text evidence="2">The sequence shown here is derived from an EMBL/GenBank/DDBJ whole genome shotgun (WGS) entry which is preliminary data.</text>
</comment>
<dbReference type="InterPro" id="IPR023401">
    <property type="entry name" value="ODC_N"/>
</dbReference>
<dbReference type="PANTHER" id="PTHR13812">
    <property type="entry name" value="KETIMINE REDUCTASE MU-CRYSTALLIN"/>
    <property type="match status" value="1"/>
</dbReference>
<name>A0A4R6R704_9HYPH</name>
<evidence type="ECO:0000313" key="2">
    <source>
        <dbReference type="EMBL" id="TDP81485.1"/>
    </source>
</evidence>
<dbReference type="SUPFAM" id="SSF51735">
    <property type="entry name" value="NAD(P)-binding Rossmann-fold domains"/>
    <property type="match status" value="1"/>
</dbReference>
<comment type="similarity">
    <text evidence="1">Belongs to the ornithine cyclodeaminase/mu-crystallin family.</text>
</comment>
<dbReference type="InterPro" id="IPR003462">
    <property type="entry name" value="ODC_Mu_crystall"/>
</dbReference>
<dbReference type="Pfam" id="PF02423">
    <property type="entry name" value="OCD_Mu_crystall"/>
    <property type="match status" value="1"/>
</dbReference>
<dbReference type="Gene3D" id="3.30.1780.10">
    <property type="entry name" value="ornithine cyclodeaminase, domain 1"/>
    <property type="match status" value="1"/>
</dbReference>
<sequence>MRIVTGEDIAAVLTPSAVIDALDAAFRSPIEVPLRHHHPMPRAGEPEATLLLMPAWHGAAAAGPHYTGIKIVSVVPGNAARGKATVIGSYLLMDGLTGAPLAVLDGRELTLWRTAAASALAASYLARPDARRLLMIGAGALAPFLIHAHAARRGIDEVEIWNRDPGKAAALAARLGGSLAGRPARISAVTDLDAALGRADIVSAATLAGEPLVRGERLAPGTHVDLVGGFTPDMREADDAAILRAELYADTRAGACHEAGDLVQPIRAGLITEDDVRADLFELCRGAHPGRTSAEAITLFKSVGTALEDLAAAALVIGRLDAAA</sequence>
<dbReference type="PIRSF" id="PIRSF001439">
    <property type="entry name" value="CryM"/>
    <property type="match status" value="1"/>
</dbReference>
<evidence type="ECO:0000313" key="3">
    <source>
        <dbReference type="Proteomes" id="UP000294547"/>
    </source>
</evidence>
<dbReference type="RefSeq" id="WP_126540662.1">
    <property type="nucleotide sequence ID" value="NZ_BSPM01000002.1"/>
</dbReference>
<dbReference type="GO" id="GO:0005737">
    <property type="term" value="C:cytoplasm"/>
    <property type="evidence" value="ECO:0007669"/>
    <property type="project" value="TreeGrafter"/>
</dbReference>
<dbReference type="Proteomes" id="UP000294547">
    <property type="component" value="Unassembled WGS sequence"/>
</dbReference>
<dbReference type="InterPro" id="IPR036291">
    <property type="entry name" value="NAD(P)-bd_dom_sf"/>
</dbReference>
<proteinExistence type="inferred from homology"/>
<dbReference type="FunFam" id="3.40.50.720:FF:000311">
    <property type="entry name" value="Ornithine cyclodeaminase"/>
    <property type="match status" value="1"/>
</dbReference>
<dbReference type="NCBIfam" id="NF004793">
    <property type="entry name" value="PRK06141.1"/>
    <property type="match status" value="1"/>
</dbReference>
<gene>
    <name evidence="2" type="ORF">EDD54_4355</name>
</gene>
<reference evidence="2 3" key="1">
    <citation type="submission" date="2019-03" db="EMBL/GenBank/DDBJ databases">
        <title>Genomic Encyclopedia of Type Strains, Phase IV (KMG-IV): sequencing the most valuable type-strain genomes for metagenomic binning, comparative biology and taxonomic classification.</title>
        <authorList>
            <person name="Goeker M."/>
        </authorList>
    </citation>
    <scope>NUCLEOTIDE SEQUENCE [LARGE SCALE GENOMIC DNA]</scope>
    <source>
        <strain evidence="2 3">DSM 102969</strain>
    </source>
</reference>
<keyword evidence="3" id="KW-1185">Reference proteome</keyword>
<dbReference type="PANTHER" id="PTHR13812:SF19">
    <property type="entry name" value="KETIMINE REDUCTASE MU-CRYSTALLIN"/>
    <property type="match status" value="1"/>
</dbReference>
<evidence type="ECO:0000256" key="1">
    <source>
        <dbReference type="ARBA" id="ARBA00008903"/>
    </source>
</evidence>
<dbReference type="EMBL" id="SNXY01000012">
    <property type="protein sequence ID" value="TDP81485.1"/>
    <property type="molecule type" value="Genomic_DNA"/>
</dbReference>
<accession>A0A4R6R704</accession>
<dbReference type="GO" id="GO:0019752">
    <property type="term" value="P:carboxylic acid metabolic process"/>
    <property type="evidence" value="ECO:0007669"/>
    <property type="project" value="UniProtKB-ARBA"/>
</dbReference>
<dbReference type="OrthoDB" id="9785971at2"/>
<organism evidence="2 3">
    <name type="scientific">Oharaeibacter diazotrophicus</name>
    <dbReference type="NCBI Taxonomy" id="1920512"/>
    <lineage>
        <taxon>Bacteria</taxon>
        <taxon>Pseudomonadati</taxon>
        <taxon>Pseudomonadota</taxon>
        <taxon>Alphaproteobacteria</taxon>
        <taxon>Hyphomicrobiales</taxon>
        <taxon>Pleomorphomonadaceae</taxon>
        <taxon>Oharaeibacter</taxon>
    </lineage>
</organism>
<dbReference type="Gene3D" id="3.40.50.720">
    <property type="entry name" value="NAD(P)-binding Rossmann-like Domain"/>
    <property type="match status" value="1"/>
</dbReference>